<organism evidence="12 13">
    <name type="scientific">Mobiluncus curtisii</name>
    <dbReference type="NCBI Taxonomy" id="2051"/>
    <lineage>
        <taxon>Bacteria</taxon>
        <taxon>Bacillati</taxon>
        <taxon>Actinomycetota</taxon>
        <taxon>Actinomycetes</taxon>
        <taxon>Actinomycetales</taxon>
        <taxon>Actinomycetaceae</taxon>
        <taxon>Mobiluncus</taxon>
    </lineage>
</organism>
<evidence type="ECO:0000256" key="1">
    <source>
        <dbReference type="ARBA" id="ARBA00004651"/>
    </source>
</evidence>
<evidence type="ECO:0000313" key="12">
    <source>
        <dbReference type="EMBL" id="SQB65270.1"/>
    </source>
</evidence>
<dbReference type="PANTHER" id="PTHR22777">
    <property type="entry name" value="HEMOLYSIN-RELATED"/>
    <property type="match status" value="1"/>
</dbReference>
<gene>
    <name evidence="12" type="primary">corC</name>
    <name evidence="12" type="ORF">NCTC11820_01421</name>
</gene>
<dbReference type="SMART" id="SM01091">
    <property type="entry name" value="CorC_HlyC"/>
    <property type="match status" value="1"/>
</dbReference>
<dbReference type="CDD" id="cd04590">
    <property type="entry name" value="CBS_pair_CorC_HlyC_assoc"/>
    <property type="match status" value="1"/>
</dbReference>
<accession>A0A2X3AUY6</accession>
<dbReference type="Pfam" id="PF01595">
    <property type="entry name" value="CNNM"/>
    <property type="match status" value="1"/>
</dbReference>
<keyword evidence="3" id="KW-1003">Cell membrane</keyword>
<dbReference type="FunFam" id="3.10.580.10:FF:000002">
    <property type="entry name" value="Magnesium/cobalt efflux protein CorC"/>
    <property type="match status" value="1"/>
</dbReference>
<feature type="domain" description="CBS" evidence="11">
    <location>
        <begin position="207"/>
        <end position="267"/>
    </location>
</feature>
<dbReference type="Proteomes" id="UP000250245">
    <property type="component" value="Unassembled WGS sequence"/>
</dbReference>
<dbReference type="PROSITE" id="PS51371">
    <property type="entry name" value="CBS"/>
    <property type="match status" value="2"/>
</dbReference>
<dbReference type="InterPro" id="IPR000644">
    <property type="entry name" value="CBS_dom"/>
</dbReference>
<dbReference type="GO" id="GO:0005886">
    <property type="term" value="C:plasma membrane"/>
    <property type="evidence" value="ECO:0007669"/>
    <property type="project" value="UniProtKB-SubCell"/>
</dbReference>
<keyword evidence="8 10" id="KW-0472">Membrane</keyword>
<evidence type="ECO:0000256" key="7">
    <source>
        <dbReference type="ARBA" id="ARBA00023122"/>
    </source>
</evidence>
<evidence type="ECO:0000256" key="3">
    <source>
        <dbReference type="ARBA" id="ARBA00022475"/>
    </source>
</evidence>
<evidence type="ECO:0000256" key="5">
    <source>
        <dbReference type="ARBA" id="ARBA00022737"/>
    </source>
</evidence>
<dbReference type="SUPFAM" id="SSF56176">
    <property type="entry name" value="FAD-binding/transporter-associated domain-like"/>
    <property type="match status" value="1"/>
</dbReference>
<dbReference type="Gene3D" id="3.10.580.10">
    <property type="entry name" value="CBS-domain"/>
    <property type="match status" value="1"/>
</dbReference>
<dbReference type="InterPro" id="IPR002550">
    <property type="entry name" value="CNNM"/>
</dbReference>
<dbReference type="SUPFAM" id="SSF54631">
    <property type="entry name" value="CBS-domain pair"/>
    <property type="match status" value="1"/>
</dbReference>
<evidence type="ECO:0000256" key="4">
    <source>
        <dbReference type="ARBA" id="ARBA00022692"/>
    </source>
</evidence>
<evidence type="ECO:0000256" key="2">
    <source>
        <dbReference type="ARBA" id="ARBA00006337"/>
    </source>
</evidence>
<evidence type="ECO:0000256" key="6">
    <source>
        <dbReference type="ARBA" id="ARBA00022989"/>
    </source>
</evidence>
<keyword evidence="4 10" id="KW-0812">Transmembrane</keyword>
<sequence length="426" mass="46590">MQFSYIAGVVLTLIAAVSFGLAMPLSLGEGAVSRLSIASAEDLAEEGAKHSREIELLAENRRVVLSSLRACRAFVTTAAVGCGALLGSQLPLSWWLVAILVVGVGTLLLVVMTLPWNRLGRRYPNVTVRYLAPFLVTAWNAGKPFGMLLSIARGPSSQTDQEARDEVAEDLREMVDQMGEPDTIEDADREMIWSVFEMGRTLVREVMVPRVDMVTIESEKTLDKALTLFVRSSYSRVPVIGEDADDIRGILYLKDVLRRVNSDPAARQMTAEQAMREAKFIPEMNLVDDTLRDMQQNSYHMAVLVDEYGLIAGLVTLEDLVEEVIGEVSDEHDHAEKEPELQPDGSWIVPARLPLVDLNDLLGTEIDDEDVDTVGGLLTKAVGVVPLVGASATVEGLELCAVEAEGRRRQVSAISVRLVPPAPDEE</sequence>
<dbReference type="Pfam" id="PF03471">
    <property type="entry name" value="CorC_HlyC"/>
    <property type="match status" value="1"/>
</dbReference>
<feature type="transmembrane region" description="Helical" evidence="10">
    <location>
        <begin position="94"/>
        <end position="114"/>
    </location>
</feature>
<keyword evidence="6 10" id="KW-1133">Transmembrane helix</keyword>
<evidence type="ECO:0000259" key="11">
    <source>
        <dbReference type="PROSITE" id="PS51371"/>
    </source>
</evidence>
<dbReference type="InterPro" id="IPR036318">
    <property type="entry name" value="FAD-bd_PCMH-like_sf"/>
</dbReference>
<evidence type="ECO:0000256" key="9">
    <source>
        <dbReference type="PROSITE-ProRule" id="PRU00703"/>
    </source>
</evidence>
<dbReference type="InterPro" id="IPR046342">
    <property type="entry name" value="CBS_dom_sf"/>
</dbReference>
<dbReference type="PANTHER" id="PTHR22777:SF32">
    <property type="entry name" value="UPF0053 INNER MEMBRANE PROTEIN YFJD"/>
    <property type="match status" value="1"/>
</dbReference>
<dbReference type="EMBL" id="UASJ01000001">
    <property type="protein sequence ID" value="SQB65270.1"/>
    <property type="molecule type" value="Genomic_DNA"/>
</dbReference>
<reference evidence="12 13" key="1">
    <citation type="submission" date="2018-06" db="EMBL/GenBank/DDBJ databases">
        <authorList>
            <consortium name="Pathogen Informatics"/>
            <person name="Doyle S."/>
        </authorList>
    </citation>
    <scope>NUCLEOTIDE SEQUENCE [LARGE SCALE GENOMIC DNA]</scope>
    <source>
        <strain evidence="12 13">NCTC11820</strain>
    </source>
</reference>
<evidence type="ECO:0000256" key="10">
    <source>
        <dbReference type="SAM" id="Phobius"/>
    </source>
</evidence>
<dbReference type="GO" id="GO:0050660">
    <property type="term" value="F:flavin adenine dinucleotide binding"/>
    <property type="evidence" value="ECO:0007669"/>
    <property type="project" value="InterPro"/>
</dbReference>
<protein>
    <submittedName>
        <fullName evidence="12">Magnesium and cobalt efflux protein CorC</fullName>
    </submittedName>
</protein>
<comment type="subcellular location">
    <subcellularLocation>
        <location evidence="1">Cell membrane</location>
        <topology evidence="1">Multi-pass membrane protein</topology>
    </subcellularLocation>
</comment>
<keyword evidence="5" id="KW-0677">Repeat</keyword>
<evidence type="ECO:0000313" key="13">
    <source>
        <dbReference type="Proteomes" id="UP000250245"/>
    </source>
</evidence>
<dbReference type="InterPro" id="IPR016169">
    <property type="entry name" value="FAD-bd_PCMH_sub2"/>
</dbReference>
<dbReference type="RefSeq" id="WP_013189186.1">
    <property type="nucleotide sequence ID" value="NZ_CP068112.1"/>
</dbReference>
<dbReference type="SMART" id="SM00116">
    <property type="entry name" value="CBS"/>
    <property type="match status" value="2"/>
</dbReference>
<keyword evidence="7 9" id="KW-0129">CBS domain</keyword>
<feature type="transmembrane region" description="Helical" evidence="10">
    <location>
        <begin position="6"/>
        <end position="27"/>
    </location>
</feature>
<dbReference type="InterPro" id="IPR005170">
    <property type="entry name" value="Transptr-assoc_dom"/>
</dbReference>
<dbReference type="InterPro" id="IPR044751">
    <property type="entry name" value="Ion_transp-like_CBS"/>
</dbReference>
<feature type="domain" description="CBS" evidence="11">
    <location>
        <begin position="274"/>
        <end position="331"/>
    </location>
</feature>
<dbReference type="AlphaFoldDB" id="A0A2X3AUY6"/>
<comment type="similarity">
    <text evidence="2">Belongs to the UPF0053 family.</text>
</comment>
<dbReference type="GeneID" id="55565301"/>
<dbReference type="Pfam" id="PF00571">
    <property type="entry name" value="CBS"/>
    <property type="match status" value="2"/>
</dbReference>
<evidence type="ECO:0000256" key="8">
    <source>
        <dbReference type="ARBA" id="ARBA00023136"/>
    </source>
</evidence>
<proteinExistence type="inferred from homology"/>
<dbReference type="Gene3D" id="3.30.465.10">
    <property type="match status" value="1"/>
</dbReference>
<name>A0A2X3AUY6_9ACTO</name>